<dbReference type="PANTHER" id="PTHR31905:SF2">
    <property type="entry name" value="PROTEIN MIX23"/>
    <property type="match status" value="1"/>
</dbReference>
<keyword evidence="3" id="KW-1185">Reference proteome</keyword>
<evidence type="ECO:0000256" key="1">
    <source>
        <dbReference type="ARBA" id="ARBA00024204"/>
    </source>
</evidence>
<dbReference type="InterPro" id="IPR019171">
    <property type="entry name" value="MIX23"/>
</dbReference>
<evidence type="ECO:0000313" key="2">
    <source>
        <dbReference type="EMBL" id="KAJ7700080.1"/>
    </source>
</evidence>
<reference evidence="2" key="1">
    <citation type="submission" date="2023-03" db="EMBL/GenBank/DDBJ databases">
        <title>Massive genome expansion in bonnet fungi (Mycena s.s.) driven by repeated elements and novel gene families across ecological guilds.</title>
        <authorList>
            <consortium name="Lawrence Berkeley National Laboratory"/>
            <person name="Harder C.B."/>
            <person name="Miyauchi S."/>
            <person name="Viragh M."/>
            <person name="Kuo A."/>
            <person name="Thoen E."/>
            <person name="Andreopoulos B."/>
            <person name="Lu D."/>
            <person name="Skrede I."/>
            <person name="Drula E."/>
            <person name="Henrissat B."/>
            <person name="Morin E."/>
            <person name="Kohler A."/>
            <person name="Barry K."/>
            <person name="LaButti K."/>
            <person name="Morin E."/>
            <person name="Salamov A."/>
            <person name="Lipzen A."/>
            <person name="Mereny Z."/>
            <person name="Hegedus B."/>
            <person name="Baldrian P."/>
            <person name="Stursova M."/>
            <person name="Weitz H."/>
            <person name="Taylor A."/>
            <person name="Grigoriev I.V."/>
            <person name="Nagy L.G."/>
            <person name="Martin F."/>
            <person name="Kauserud H."/>
        </authorList>
    </citation>
    <scope>NUCLEOTIDE SEQUENCE</scope>
    <source>
        <strain evidence="2">CBHHK067</strain>
    </source>
</reference>
<organism evidence="2 3">
    <name type="scientific">Mycena rosella</name>
    <name type="common">Pink bonnet</name>
    <name type="synonym">Agaricus rosellus</name>
    <dbReference type="NCBI Taxonomy" id="1033263"/>
    <lineage>
        <taxon>Eukaryota</taxon>
        <taxon>Fungi</taxon>
        <taxon>Dikarya</taxon>
        <taxon>Basidiomycota</taxon>
        <taxon>Agaricomycotina</taxon>
        <taxon>Agaricomycetes</taxon>
        <taxon>Agaricomycetidae</taxon>
        <taxon>Agaricales</taxon>
        <taxon>Marasmiineae</taxon>
        <taxon>Mycenaceae</taxon>
        <taxon>Mycena</taxon>
    </lineage>
</organism>
<proteinExistence type="inferred from homology"/>
<dbReference type="GO" id="GO:0005758">
    <property type="term" value="C:mitochondrial intermembrane space"/>
    <property type="evidence" value="ECO:0007669"/>
    <property type="project" value="InterPro"/>
</dbReference>
<name>A0AAD7GL33_MYCRO</name>
<dbReference type="Pfam" id="PF09774">
    <property type="entry name" value="MIX23"/>
    <property type="match status" value="1"/>
</dbReference>
<comment type="caution">
    <text evidence="2">The sequence shown here is derived from an EMBL/GenBank/DDBJ whole genome shotgun (WGS) entry which is preliminary data.</text>
</comment>
<sequence>MPSAPVLGSLSLQSPSPATQIVSVSRSTCLEMSSFKDLLREYRKLDDSITIRLNREAAMVRDQERISGRPGRGSVQDQACSNLWQELVSNWNRRQRLIQYCVDVVDQSKEEKRRVAQAEEDTAKRRTLEAEVFSDDVKRNQVHNELSIDTIVKQRSLQAFRSRCRYFVPPATDQEARKLWDAASGN</sequence>
<accession>A0AAD7GL33</accession>
<dbReference type="PANTHER" id="PTHR31905">
    <property type="entry name" value="COILED-COIL DOMAIN-CONTAINING PROTEIN 58"/>
    <property type="match status" value="1"/>
</dbReference>
<comment type="similarity">
    <text evidence="1">Belongs to the MIX23 family.</text>
</comment>
<protein>
    <submittedName>
        <fullName evidence="2">Caffeine-induced death protein 2-domain-containing protein</fullName>
    </submittedName>
</protein>
<dbReference type="Proteomes" id="UP001221757">
    <property type="component" value="Unassembled WGS sequence"/>
</dbReference>
<gene>
    <name evidence="2" type="ORF">B0H17DRAFT_925961</name>
</gene>
<dbReference type="AlphaFoldDB" id="A0AAD7GL33"/>
<dbReference type="EMBL" id="JARKIE010000021">
    <property type="protein sequence ID" value="KAJ7700080.1"/>
    <property type="molecule type" value="Genomic_DNA"/>
</dbReference>
<evidence type="ECO:0000313" key="3">
    <source>
        <dbReference type="Proteomes" id="UP001221757"/>
    </source>
</evidence>